<gene>
    <name evidence="10" type="ORF">IV66_GL001107</name>
</gene>
<dbReference type="PIRSF" id="PIRSF037778">
    <property type="entry name" value="UCP037778_transp_RibU"/>
    <property type="match status" value="1"/>
</dbReference>
<dbReference type="Proteomes" id="UP000051886">
    <property type="component" value="Unassembled WGS sequence"/>
</dbReference>
<keyword evidence="7 8" id="KW-0472">Membrane</keyword>
<proteinExistence type="inferred from homology"/>
<dbReference type="PATRIC" id="fig|449659.4.peg.1119"/>
<dbReference type="EMBL" id="JQCN01000015">
    <property type="protein sequence ID" value="KRO01140.1"/>
    <property type="molecule type" value="Genomic_DNA"/>
</dbReference>
<keyword evidence="4 8" id="KW-1003">Cell membrane</keyword>
<dbReference type="STRING" id="449659.IV66_GL001107"/>
<evidence type="ECO:0000256" key="3">
    <source>
        <dbReference type="ARBA" id="ARBA00022448"/>
    </source>
</evidence>
<feature type="transmembrane region" description="Helical" evidence="9">
    <location>
        <begin position="109"/>
        <end position="132"/>
    </location>
</feature>
<feature type="transmembrane region" description="Helical" evidence="9">
    <location>
        <begin position="9"/>
        <end position="31"/>
    </location>
</feature>
<dbReference type="PANTHER" id="PTHR38438">
    <property type="entry name" value="RIBOFLAVIN TRANSPORTER RIBU"/>
    <property type="match status" value="1"/>
</dbReference>
<sequence>MKKRPAQKVVLIAILGAMAYLLMLLDFPIPFMPPFLSFDLAQIPEVIGTLIMGPIAGILIALLKELLKVALTGSGTMFTGELINFIVSVSFILPTWMIYRKNKNTKSAVYGMLLGSLVATVIACLSNIYFILPLYGKAFNLPISQIVAMSQAVNPYINSLPRLVLIGIAPFNLLRNGLTTLVLGLSLNRLKSALGKSVQV</sequence>
<evidence type="ECO:0000313" key="11">
    <source>
        <dbReference type="Proteomes" id="UP000051886"/>
    </source>
</evidence>
<dbReference type="Gene3D" id="1.10.1760.20">
    <property type="match status" value="1"/>
</dbReference>
<name>A0A0R2LH61_9LACO</name>
<dbReference type="GO" id="GO:0032217">
    <property type="term" value="F:riboflavin transmembrane transporter activity"/>
    <property type="evidence" value="ECO:0007669"/>
    <property type="project" value="UniProtKB-UniRule"/>
</dbReference>
<evidence type="ECO:0000313" key="10">
    <source>
        <dbReference type="EMBL" id="KRO01140.1"/>
    </source>
</evidence>
<evidence type="ECO:0000256" key="7">
    <source>
        <dbReference type="ARBA" id="ARBA00023136"/>
    </source>
</evidence>
<keyword evidence="11" id="KW-1185">Reference proteome</keyword>
<feature type="transmembrane region" description="Helical" evidence="9">
    <location>
        <begin position="75"/>
        <end position="97"/>
    </location>
</feature>
<evidence type="ECO:0000256" key="5">
    <source>
        <dbReference type="ARBA" id="ARBA00022692"/>
    </source>
</evidence>
<evidence type="ECO:0000256" key="4">
    <source>
        <dbReference type="ARBA" id="ARBA00022475"/>
    </source>
</evidence>
<feature type="transmembrane region" description="Helical" evidence="9">
    <location>
        <begin position="43"/>
        <end position="63"/>
    </location>
</feature>
<keyword evidence="5 9" id="KW-0812">Transmembrane</keyword>
<keyword evidence="6 9" id="KW-1133">Transmembrane helix</keyword>
<comment type="function">
    <text evidence="8">Probably a riboflavin-binding protein that interacts with the energy-coupling factor (ECF) ABC-transporter complex.</text>
</comment>
<dbReference type="AlphaFoldDB" id="A0A0R2LH61"/>
<evidence type="ECO:0000256" key="8">
    <source>
        <dbReference type="PIRNR" id="PIRNR037778"/>
    </source>
</evidence>
<dbReference type="InterPro" id="IPR024529">
    <property type="entry name" value="ECF_trnsprt_substrate-spec"/>
</dbReference>
<dbReference type="RefSeq" id="WP_017867518.1">
    <property type="nucleotide sequence ID" value="NZ_BJYB01000028.1"/>
</dbReference>
<comment type="similarity">
    <text evidence="2 8">Belongs to the prokaryotic riboflavin transporter (P-RFT) (TC 2.A.87) family.</text>
</comment>
<evidence type="ECO:0000256" key="2">
    <source>
        <dbReference type="ARBA" id="ARBA00005540"/>
    </source>
</evidence>
<evidence type="ECO:0000256" key="1">
    <source>
        <dbReference type="ARBA" id="ARBA00004651"/>
    </source>
</evidence>
<reference evidence="10 11" key="1">
    <citation type="journal article" date="2015" name="Genome Announc.">
        <title>Expanding the biotechnology potential of lactobacilli through comparative genomics of 213 strains and associated genera.</title>
        <authorList>
            <person name="Sun Z."/>
            <person name="Harris H.M."/>
            <person name="McCann A."/>
            <person name="Guo C."/>
            <person name="Argimon S."/>
            <person name="Zhang W."/>
            <person name="Yang X."/>
            <person name="Jeffery I.B."/>
            <person name="Cooney J.C."/>
            <person name="Kagawa T.F."/>
            <person name="Liu W."/>
            <person name="Song Y."/>
            <person name="Salvetti E."/>
            <person name="Wrobel A."/>
            <person name="Rasinkangas P."/>
            <person name="Parkhill J."/>
            <person name="Rea M.C."/>
            <person name="O'Sullivan O."/>
            <person name="Ritari J."/>
            <person name="Douillard F.P."/>
            <person name="Paul Ross R."/>
            <person name="Yang R."/>
            <person name="Briner A.E."/>
            <person name="Felis G.E."/>
            <person name="de Vos W.M."/>
            <person name="Barrangou R."/>
            <person name="Klaenhammer T.R."/>
            <person name="Caufield P.W."/>
            <person name="Cui Y."/>
            <person name="Zhang H."/>
            <person name="O'Toole P.W."/>
        </authorList>
    </citation>
    <scope>NUCLEOTIDE SEQUENCE [LARGE SCALE GENOMIC DNA]</scope>
    <source>
        <strain evidence="10 11">NBRC 103219</strain>
    </source>
</reference>
<protein>
    <recommendedName>
        <fullName evidence="8">Riboflavin transporter</fullName>
    </recommendedName>
</protein>
<dbReference type="Pfam" id="PF12822">
    <property type="entry name" value="ECF_trnsprt"/>
    <property type="match status" value="1"/>
</dbReference>
<comment type="caution">
    <text evidence="10">The sequence shown here is derived from an EMBL/GenBank/DDBJ whole genome shotgun (WGS) entry which is preliminary data.</text>
</comment>
<comment type="subcellular location">
    <subcellularLocation>
        <location evidence="1">Cell membrane</location>
        <topology evidence="1">Multi-pass membrane protein</topology>
    </subcellularLocation>
</comment>
<evidence type="ECO:0000256" key="9">
    <source>
        <dbReference type="SAM" id="Phobius"/>
    </source>
</evidence>
<dbReference type="OrthoDB" id="9809216at2"/>
<organism evidence="10 11">
    <name type="scientific">Ligilactobacillus pobuzihii</name>
    <dbReference type="NCBI Taxonomy" id="449659"/>
    <lineage>
        <taxon>Bacteria</taxon>
        <taxon>Bacillati</taxon>
        <taxon>Bacillota</taxon>
        <taxon>Bacilli</taxon>
        <taxon>Lactobacillales</taxon>
        <taxon>Lactobacillaceae</taxon>
        <taxon>Ligilactobacillus</taxon>
    </lineage>
</organism>
<dbReference type="GO" id="GO:0005886">
    <property type="term" value="C:plasma membrane"/>
    <property type="evidence" value="ECO:0007669"/>
    <property type="project" value="UniProtKB-SubCell"/>
</dbReference>
<dbReference type="PANTHER" id="PTHR38438:SF1">
    <property type="entry name" value="RIBOFLAVIN TRANSPORTER RIBU"/>
    <property type="match status" value="1"/>
</dbReference>
<evidence type="ECO:0000256" key="6">
    <source>
        <dbReference type="ARBA" id="ARBA00022989"/>
    </source>
</evidence>
<keyword evidence="3 8" id="KW-0813">Transport</keyword>
<accession>A0A0R2LH61</accession>
<dbReference type="InterPro" id="IPR025720">
    <property type="entry name" value="RibU"/>
</dbReference>